<feature type="transmembrane region" description="Helical" evidence="10">
    <location>
        <begin position="196"/>
        <end position="225"/>
    </location>
</feature>
<name>A0AAV2P951_9HYME</name>
<evidence type="ECO:0000256" key="2">
    <source>
        <dbReference type="ARBA" id="ARBA00022475"/>
    </source>
</evidence>
<keyword evidence="3 10" id="KW-0716">Sensory transduction</keyword>
<reference evidence="11" key="1">
    <citation type="submission" date="2024-04" db="EMBL/GenBank/DDBJ databases">
        <authorList>
            <consortium name="Molecular Ecology Group"/>
        </authorList>
    </citation>
    <scope>NUCLEOTIDE SEQUENCE</scope>
</reference>
<dbReference type="PANTHER" id="PTHR21137:SF35">
    <property type="entry name" value="ODORANT RECEPTOR 19A-RELATED"/>
    <property type="match status" value="1"/>
</dbReference>
<dbReference type="GO" id="GO:0005886">
    <property type="term" value="C:plasma membrane"/>
    <property type="evidence" value="ECO:0007669"/>
    <property type="project" value="UniProtKB-SubCell"/>
</dbReference>
<evidence type="ECO:0000313" key="12">
    <source>
        <dbReference type="Proteomes" id="UP001497644"/>
    </source>
</evidence>
<keyword evidence="7 10" id="KW-0472">Membrane</keyword>
<keyword evidence="12" id="KW-1185">Reference proteome</keyword>
<evidence type="ECO:0000256" key="9">
    <source>
        <dbReference type="ARBA" id="ARBA00023224"/>
    </source>
</evidence>
<evidence type="ECO:0000256" key="6">
    <source>
        <dbReference type="ARBA" id="ARBA00022989"/>
    </source>
</evidence>
<dbReference type="GO" id="GO:0005549">
    <property type="term" value="F:odorant binding"/>
    <property type="evidence" value="ECO:0007669"/>
    <property type="project" value="InterPro"/>
</dbReference>
<sequence>MDISSEHSGYRDFVWAVKLNRLGLELIGLWPRSDEVANKTKFASDLRVAIIFVIVTFISGIPLVCSLIRVWGDMILMVDNLQVTLPLLMVSLKLVVMRWKRTALLSIVNMMAEDWTELKTVKERDVMIGRAQIARAIVISGYVMMVLAFVVVVVLPYFGLLLTRHLTNLTDPGKPLPLQTYYFYDTDPSPQFELTYVIQAITIFLAAVTYTSVDAFLGLAILHFCGQLENFRGRIAILTSCQNFIRILSNNVVKHLRLIRFANIIEDTFTLMMLGLVIYFGIVFCLHGFLLLTVITEENFSFPQLCYPLIGITILLTHTFLYCGAGEIVTMQCEDVYRAMCDLEWYKLEPREARNLILLMRRANQSFRITAGKIFPLTMTTFCSLLKTSAGYISFLLAKRG</sequence>
<evidence type="ECO:0000256" key="4">
    <source>
        <dbReference type="ARBA" id="ARBA00022692"/>
    </source>
</evidence>
<dbReference type="InterPro" id="IPR004117">
    <property type="entry name" value="7tm6_olfct_rcpt"/>
</dbReference>
<keyword evidence="9 10" id="KW-0807">Transducer</keyword>
<gene>
    <name evidence="11" type="ORF">LPLAT_LOCUS12915</name>
</gene>
<evidence type="ECO:0000256" key="3">
    <source>
        <dbReference type="ARBA" id="ARBA00022606"/>
    </source>
</evidence>
<protein>
    <recommendedName>
        <fullName evidence="10">Odorant receptor</fullName>
    </recommendedName>
</protein>
<dbReference type="GO" id="GO:0007165">
    <property type="term" value="P:signal transduction"/>
    <property type="evidence" value="ECO:0007669"/>
    <property type="project" value="UniProtKB-KW"/>
</dbReference>
<comment type="similarity">
    <text evidence="10">Belongs to the insect chemoreceptor superfamily. Heteromeric odorant receptor channel (TC 1.A.69) family.</text>
</comment>
<proteinExistence type="inferred from homology"/>
<evidence type="ECO:0000256" key="10">
    <source>
        <dbReference type="RuleBase" id="RU351113"/>
    </source>
</evidence>
<keyword evidence="5 10" id="KW-0552">Olfaction</keyword>
<keyword evidence="8 10" id="KW-0675">Receptor</keyword>
<feature type="transmembrane region" description="Helical" evidence="10">
    <location>
        <begin position="133"/>
        <end position="158"/>
    </location>
</feature>
<accession>A0AAV2P951</accession>
<evidence type="ECO:0000256" key="5">
    <source>
        <dbReference type="ARBA" id="ARBA00022725"/>
    </source>
</evidence>
<keyword evidence="6 10" id="KW-1133">Transmembrane helix</keyword>
<evidence type="ECO:0000313" key="11">
    <source>
        <dbReference type="EMBL" id="CAL1687675.1"/>
    </source>
</evidence>
<dbReference type="Proteomes" id="UP001497644">
    <property type="component" value="Chromosome 8"/>
</dbReference>
<evidence type="ECO:0000256" key="8">
    <source>
        <dbReference type="ARBA" id="ARBA00023170"/>
    </source>
</evidence>
<comment type="subcellular location">
    <subcellularLocation>
        <location evidence="1 10">Cell membrane</location>
        <topology evidence="1 10">Multi-pass membrane protein</topology>
    </subcellularLocation>
</comment>
<dbReference type="EMBL" id="OZ034831">
    <property type="protein sequence ID" value="CAL1687675.1"/>
    <property type="molecule type" value="Genomic_DNA"/>
</dbReference>
<organism evidence="11 12">
    <name type="scientific">Lasius platythorax</name>
    <dbReference type="NCBI Taxonomy" id="488582"/>
    <lineage>
        <taxon>Eukaryota</taxon>
        <taxon>Metazoa</taxon>
        <taxon>Ecdysozoa</taxon>
        <taxon>Arthropoda</taxon>
        <taxon>Hexapoda</taxon>
        <taxon>Insecta</taxon>
        <taxon>Pterygota</taxon>
        <taxon>Neoptera</taxon>
        <taxon>Endopterygota</taxon>
        <taxon>Hymenoptera</taxon>
        <taxon>Apocrita</taxon>
        <taxon>Aculeata</taxon>
        <taxon>Formicoidea</taxon>
        <taxon>Formicidae</taxon>
        <taxon>Formicinae</taxon>
        <taxon>Lasius</taxon>
        <taxon>Lasius</taxon>
    </lineage>
</organism>
<evidence type="ECO:0000256" key="1">
    <source>
        <dbReference type="ARBA" id="ARBA00004651"/>
    </source>
</evidence>
<keyword evidence="4 10" id="KW-0812">Transmembrane</keyword>
<evidence type="ECO:0000256" key="7">
    <source>
        <dbReference type="ARBA" id="ARBA00023136"/>
    </source>
</evidence>
<dbReference type="PANTHER" id="PTHR21137">
    <property type="entry name" value="ODORANT RECEPTOR"/>
    <property type="match status" value="1"/>
</dbReference>
<feature type="transmembrane region" description="Helical" evidence="10">
    <location>
        <begin position="269"/>
        <end position="295"/>
    </location>
</feature>
<feature type="transmembrane region" description="Helical" evidence="10">
    <location>
        <begin position="48"/>
        <end position="71"/>
    </location>
</feature>
<feature type="transmembrane region" description="Helical" evidence="10">
    <location>
        <begin position="307"/>
        <end position="330"/>
    </location>
</feature>
<dbReference type="Pfam" id="PF02949">
    <property type="entry name" value="7tm_6"/>
    <property type="match status" value="1"/>
</dbReference>
<dbReference type="GO" id="GO:0004984">
    <property type="term" value="F:olfactory receptor activity"/>
    <property type="evidence" value="ECO:0007669"/>
    <property type="project" value="InterPro"/>
</dbReference>
<comment type="caution">
    <text evidence="10">Lacks conserved residue(s) required for the propagation of feature annotation.</text>
</comment>
<dbReference type="AlphaFoldDB" id="A0AAV2P951"/>
<feature type="transmembrane region" description="Helical" evidence="10">
    <location>
        <begin position="77"/>
        <end position="96"/>
    </location>
</feature>
<keyword evidence="2" id="KW-1003">Cell membrane</keyword>